<organism evidence="2 3">
    <name type="scientific">Rhynchosporium graminicola</name>
    <dbReference type="NCBI Taxonomy" id="2792576"/>
    <lineage>
        <taxon>Eukaryota</taxon>
        <taxon>Fungi</taxon>
        <taxon>Dikarya</taxon>
        <taxon>Ascomycota</taxon>
        <taxon>Pezizomycotina</taxon>
        <taxon>Leotiomycetes</taxon>
        <taxon>Helotiales</taxon>
        <taxon>Ploettnerulaceae</taxon>
        <taxon>Rhynchosporium</taxon>
    </lineage>
</organism>
<dbReference type="STRING" id="914237.A0A1E1K444"/>
<evidence type="ECO:0000313" key="2">
    <source>
        <dbReference type="EMBL" id="CZS91324.1"/>
    </source>
</evidence>
<keyword evidence="3" id="KW-1185">Reference proteome</keyword>
<proteinExistence type="predicted"/>
<dbReference type="Proteomes" id="UP000178129">
    <property type="component" value="Unassembled WGS sequence"/>
</dbReference>
<protein>
    <submittedName>
        <fullName evidence="2">Uncharacterized protein</fullName>
    </submittedName>
</protein>
<dbReference type="PANTHER" id="PTHR31005">
    <property type="entry name" value="DUF4139 DOMAIN-CONTAINING PROTEIN"/>
    <property type="match status" value="1"/>
</dbReference>
<comment type="caution">
    <text evidence="2">The sequence shown here is derived from an EMBL/GenBank/DDBJ whole genome shotgun (WGS) entry which is preliminary data.</text>
</comment>
<feature type="region of interest" description="Disordered" evidence="1">
    <location>
        <begin position="1"/>
        <end position="40"/>
    </location>
</feature>
<dbReference type="PANTHER" id="PTHR31005:SF8">
    <property type="entry name" value="DUF4139 DOMAIN-CONTAINING PROTEIN"/>
    <property type="match status" value="1"/>
</dbReference>
<sequence>MMSQPMPLVIGNSQASRPPTHAARRYHSSEERYGAVRCKKKPREEIDARAAYDDHGSSDDGFGIMDDEPCAPQSLTFEEGAWEETGMTTTYDVPGTKTLPPNNSTIKHKIAKIDFKKVVFSHMVIGKLRQVAFLKARLRNNSKITLLKGPLGLTLDGSFLGQAVFSS</sequence>
<reference evidence="3" key="1">
    <citation type="submission" date="2016-03" db="EMBL/GenBank/DDBJ databases">
        <authorList>
            <person name="Ploux O."/>
        </authorList>
    </citation>
    <scope>NUCLEOTIDE SEQUENCE [LARGE SCALE GENOMIC DNA]</scope>
    <source>
        <strain evidence="3">UK7</strain>
    </source>
</reference>
<name>A0A1E1K444_9HELO</name>
<evidence type="ECO:0000313" key="3">
    <source>
        <dbReference type="Proteomes" id="UP000178129"/>
    </source>
</evidence>
<evidence type="ECO:0000256" key="1">
    <source>
        <dbReference type="SAM" id="MobiDB-lite"/>
    </source>
</evidence>
<dbReference type="InterPro" id="IPR011935">
    <property type="entry name" value="CHP02231"/>
</dbReference>
<accession>A0A1E1K444</accession>
<gene>
    <name evidence="2" type="ORF">RCO7_01558</name>
</gene>
<dbReference type="EMBL" id="FJUW01000004">
    <property type="protein sequence ID" value="CZS91324.1"/>
    <property type="molecule type" value="Genomic_DNA"/>
</dbReference>
<dbReference type="InParanoid" id="A0A1E1K444"/>
<dbReference type="AlphaFoldDB" id="A0A1E1K444"/>